<name>A0A498SF54_ACAVI</name>
<dbReference type="OrthoDB" id="5854862at2759"/>
<dbReference type="EMBL" id="UPTC01001578">
    <property type="protein sequence ID" value="VBB32177.1"/>
    <property type="molecule type" value="Genomic_DNA"/>
</dbReference>
<reference evidence="2 3" key="1">
    <citation type="submission" date="2018-08" db="EMBL/GenBank/DDBJ databases">
        <authorList>
            <person name="Laetsch R D."/>
            <person name="Stevens L."/>
            <person name="Kumar S."/>
            <person name="Blaxter L. M."/>
        </authorList>
    </citation>
    <scope>NUCLEOTIDE SEQUENCE [LARGE SCALE GENOMIC DNA]</scope>
</reference>
<dbReference type="STRING" id="6277.A0A498SF54"/>
<dbReference type="Pfam" id="PF15481">
    <property type="entry name" value="CPG4"/>
    <property type="match status" value="1"/>
</dbReference>
<dbReference type="PANTHER" id="PTHR37442">
    <property type="entry name" value="F18A1.7 PROTEIN-RELATED"/>
    <property type="match status" value="1"/>
</dbReference>
<evidence type="ECO:0000313" key="3">
    <source>
        <dbReference type="Proteomes" id="UP000276991"/>
    </source>
</evidence>
<dbReference type="Proteomes" id="UP000276991">
    <property type="component" value="Unassembled WGS sequence"/>
</dbReference>
<organism evidence="2 3">
    <name type="scientific">Acanthocheilonema viteae</name>
    <name type="common">Filarial nematode worm</name>
    <name type="synonym">Dipetalonema viteae</name>
    <dbReference type="NCBI Taxonomy" id="6277"/>
    <lineage>
        <taxon>Eukaryota</taxon>
        <taxon>Metazoa</taxon>
        <taxon>Ecdysozoa</taxon>
        <taxon>Nematoda</taxon>
        <taxon>Chromadorea</taxon>
        <taxon>Rhabditida</taxon>
        <taxon>Spirurina</taxon>
        <taxon>Spiruromorpha</taxon>
        <taxon>Filarioidea</taxon>
        <taxon>Onchocercidae</taxon>
        <taxon>Acanthocheilonema</taxon>
    </lineage>
</organism>
<protein>
    <recommendedName>
        <fullName evidence="1">Chondroitin proteoglycan 4 domain-containing protein</fullName>
    </recommendedName>
</protein>
<keyword evidence="3" id="KW-1185">Reference proteome</keyword>
<accession>A0A498SF54</accession>
<evidence type="ECO:0000313" key="2">
    <source>
        <dbReference type="EMBL" id="VBB32177.1"/>
    </source>
</evidence>
<feature type="domain" description="Chondroitin proteoglycan 4" evidence="1">
    <location>
        <begin position="58"/>
        <end position="150"/>
    </location>
</feature>
<evidence type="ECO:0000259" key="1">
    <source>
        <dbReference type="Pfam" id="PF15481"/>
    </source>
</evidence>
<gene>
    <name evidence="2" type="ORF">NAV_LOCUS6968</name>
</gene>
<proteinExistence type="predicted"/>
<dbReference type="InterPro" id="IPR053123">
    <property type="entry name" value="CPG4-like"/>
</dbReference>
<dbReference type="InterPro" id="IPR029153">
    <property type="entry name" value="CPG4"/>
</dbReference>
<dbReference type="PANTHER" id="PTHR37442:SF2">
    <property type="entry name" value="CHONDROITIN PROTEOGLYCAN 4"/>
    <property type="match status" value="1"/>
</dbReference>
<sequence length="351" mass="40227">MEGLHSDDILFQHQQPTTLITASGSSKAWLNQQMKELWKALNITTVAPKSIVSEIIRCLRCTKPIILAIRAALVSGNHFERFVNTCNRLRGVIECTNHVPGKCSKETGIESLLNSFRHFCIDQFSAFKYIFECLDLHSAAVLRECQEKCKATRRVLGWFLYSYIHSTLPFSIPEPEVPAKINAQYFNKMSGDVCNILSCYVNCLREKYNKRCNDIGGSMFLEILFRPLISFHKSWAYSPIATSMLLIMPPTCDFFTSLDHLNDYRIDEKTYIKINNAFPNDAKNQYANYLQGRNLSTVSWIPLLKSVSSPLDHKEFSNDPMENSAPPIHIEEIKEAIEEFKAIDRLQRLNL</sequence>
<dbReference type="AlphaFoldDB" id="A0A498SF54"/>